<feature type="transmembrane region" description="Helical" evidence="1">
    <location>
        <begin position="61"/>
        <end position="81"/>
    </location>
</feature>
<keyword evidence="1" id="KW-0812">Transmembrane</keyword>
<dbReference type="Proteomes" id="UP000251634">
    <property type="component" value="Unassembled WGS sequence"/>
</dbReference>
<feature type="transmembrane region" description="Helical" evidence="1">
    <location>
        <begin position="148"/>
        <end position="165"/>
    </location>
</feature>
<keyword evidence="1" id="KW-0472">Membrane</keyword>
<protein>
    <recommendedName>
        <fullName evidence="2">DUF112 domain-containing protein</fullName>
    </recommendedName>
</protein>
<feature type="transmembrane region" description="Helical" evidence="1">
    <location>
        <begin position="392"/>
        <end position="410"/>
    </location>
</feature>
<feature type="transmembrane region" description="Helical" evidence="1">
    <location>
        <begin position="171"/>
        <end position="191"/>
    </location>
</feature>
<dbReference type="PANTHER" id="PTHR35342">
    <property type="entry name" value="TRICARBOXYLIC TRANSPORT PROTEIN"/>
    <property type="match status" value="1"/>
</dbReference>
<evidence type="ECO:0000256" key="1">
    <source>
        <dbReference type="SAM" id="Phobius"/>
    </source>
</evidence>
<feature type="transmembrane region" description="Helical" evidence="1">
    <location>
        <begin position="318"/>
        <end position="345"/>
    </location>
</feature>
<comment type="caution">
    <text evidence="3">The sequence shown here is derived from an EMBL/GenBank/DDBJ whole genome shotgun (WGS) entry which is preliminary data.</text>
</comment>
<gene>
    <name evidence="3" type="ORF">C4N25_06420</name>
</gene>
<dbReference type="Pfam" id="PF01970">
    <property type="entry name" value="TctA"/>
    <property type="match status" value="1"/>
</dbReference>
<evidence type="ECO:0000313" key="3">
    <source>
        <dbReference type="EMBL" id="RAW50611.1"/>
    </source>
</evidence>
<feature type="transmembrane region" description="Helical" evidence="1">
    <location>
        <begin position="468"/>
        <end position="489"/>
    </location>
</feature>
<dbReference type="PANTHER" id="PTHR35342:SF5">
    <property type="entry name" value="TRICARBOXYLIC TRANSPORT PROTEIN"/>
    <property type="match status" value="1"/>
</dbReference>
<keyword evidence="1" id="KW-1133">Transmembrane helix</keyword>
<name>A0A329TLE3_9FIRM</name>
<proteinExistence type="predicted"/>
<dbReference type="InterPro" id="IPR002823">
    <property type="entry name" value="DUF112_TM"/>
</dbReference>
<evidence type="ECO:0000259" key="2">
    <source>
        <dbReference type="Pfam" id="PF01970"/>
    </source>
</evidence>
<organism evidence="3 4">
    <name type="scientific">Faecalibacterium prausnitzii</name>
    <dbReference type="NCBI Taxonomy" id="853"/>
    <lineage>
        <taxon>Bacteria</taxon>
        <taxon>Bacillati</taxon>
        <taxon>Bacillota</taxon>
        <taxon>Clostridia</taxon>
        <taxon>Eubacteriales</taxon>
        <taxon>Oscillospiraceae</taxon>
        <taxon>Faecalibacterium</taxon>
    </lineage>
</organism>
<sequence>MSDFALISQAIPQVFTVYNMLLIFGGLILGMVIGCVPGLSVTLGIILMLPLTYTFDDPASAIILLLAVYVGGMYGGSISAITLNTPGTNSAIATTFDGYPLAKKGKVKKALDTSLFASVFGGLFSAVLLLLCASLITKLVANFTSVEYFSLGIMGISLIAGVSGSSLPKSLISGMIGLLMACVGMDAVTGVTRFSFGSATLKYGIDMLPAMIALIALTQVVQKLRDFKVAGGKLDDARKIDKQGITKKEMVSILPACLRSSAIASVLGAMPGVGGGVAQFLCYNEVRRTSKHPEEFGKGCLEGIAAAESSNNAVVGSAMIPLLTLGIPGDGVTALLLGAFVLHGIQPGPTMFTKQGVMAYTIIIGCLVANVLLAPLGLGMTRLVAKIVQVRYTYLAPVIIMFCFAGAFAATGNTKELIICAGILIFSYILTVLDIDNTPLMLGMILEDIMEQNFVTASMSYDRNYSIFITRPISAVILIITVVLLVSMIRVNRRVAKLNEQQEAQMAAEHAKMENA</sequence>
<feature type="transmembrane region" description="Helical" evidence="1">
    <location>
        <begin position="115"/>
        <end position="136"/>
    </location>
</feature>
<feature type="transmembrane region" description="Helical" evidence="1">
    <location>
        <begin position="417"/>
        <end position="435"/>
    </location>
</feature>
<reference evidence="3 4" key="1">
    <citation type="submission" date="2018-02" db="EMBL/GenBank/DDBJ databases">
        <title>Complete genome sequencing of Faecalibacterium prausnitzii strains isolated from the human gut.</title>
        <authorList>
            <person name="Fitzgerald B.C."/>
            <person name="Shkoporov A.N."/>
            <person name="Ross P.R."/>
            <person name="Hill C."/>
        </authorList>
    </citation>
    <scope>NUCLEOTIDE SEQUENCE [LARGE SCALE GENOMIC DNA]</scope>
    <source>
        <strain evidence="3 4">APC942/8-14-2</strain>
    </source>
</reference>
<accession>A0A329TLE3</accession>
<feature type="transmembrane region" description="Helical" evidence="1">
    <location>
        <begin position="20"/>
        <end position="49"/>
    </location>
</feature>
<feature type="domain" description="DUF112" evidence="2">
    <location>
        <begin position="20"/>
        <end position="442"/>
    </location>
</feature>
<evidence type="ECO:0000313" key="4">
    <source>
        <dbReference type="Proteomes" id="UP000251634"/>
    </source>
</evidence>
<dbReference type="RefSeq" id="WP_112115393.1">
    <property type="nucleotide sequence ID" value="NZ_PRKZ01000003.1"/>
</dbReference>
<dbReference type="AlphaFoldDB" id="A0A329TLE3"/>
<feature type="transmembrane region" description="Helical" evidence="1">
    <location>
        <begin position="357"/>
        <end position="380"/>
    </location>
</feature>
<dbReference type="EMBL" id="PRKZ01000003">
    <property type="protein sequence ID" value="RAW50611.1"/>
    <property type="molecule type" value="Genomic_DNA"/>
</dbReference>